<name>A0A844G755_9BACT</name>
<dbReference type="SUPFAM" id="SSF49764">
    <property type="entry name" value="HSP20-like chaperones"/>
    <property type="match status" value="1"/>
</dbReference>
<dbReference type="InterPro" id="IPR031107">
    <property type="entry name" value="Small_HSP"/>
</dbReference>
<dbReference type="RefSeq" id="WP_106052665.1">
    <property type="nucleotide sequence ID" value="NZ_CALXOB010000059.1"/>
</dbReference>
<dbReference type="Gene3D" id="2.60.40.790">
    <property type="match status" value="1"/>
</dbReference>
<dbReference type="AlphaFoldDB" id="A0A844G755"/>
<dbReference type="Proteomes" id="UP000435649">
    <property type="component" value="Unassembled WGS sequence"/>
</dbReference>
<dbReference type="Pfam" id="PF00011">
    <property type="entry name" value="HSP20"/>
    <property type="match status" value="1"/>
</dbReference>
<dbReference type="CDD" id="cd06464">
    <property type="entry name" value="ACD_sHsps-like"/>
    <property type="match status" value="1"/>
</dbReference>
<dbReference type="InterPro" id="IPR002068">
    <property type="entry name" value="A-crystallin/Hsp20_dom"/>
</dbReference>
<dbReference type="PANTHER" id="PTHR11527">
    <property type="entry name" value="HEAT-SHOCK PROTEIN 20 FAMILY MEMBER"/>
    <property type="match status" value="1"/>
</dbReference>
<evidence type="ECO:0000313" key="5">
    <source>
        <dbReference type="EMBL" id="MST98963.1"/>
    </source>
</evidence>
<proteinExistence type="inferred from homology"/>
<evidence type="ECO:0000256" key="1">
    <source>
        <dbReference type="PROSITE-ProRule" id="PRU00285"/>
    </source>
</evidence>
<feature type="region of interest" description="Disordered" evidence="3">
    <location>
        <begin position="85"/>
        <end position="104"/>
    </location>
</feature>
<comment type="similarity">
    <text evidence="1 2">Belongs to the small heat shock protein (HSP20) family.</text>
</comment>
<evidence type="ECO:0000256" key="3">
    <source>
        <dbReference type="SAM" id="MobiDB-lite"/>
    </source>
</evidence>
<feature type="domain" description="SHSP" evidence="4">
    <location>
        <begin position="40"/>
        <end position="154"/>
    </location>
</feature>
<accession>A0A844G755</accession>
<reference evidence="5 6" key="1">
    <citation type="submission" date="2019-08" db="EMBL/GenBank/DDBJ databases">
        <title>In-depth cultivation of the pig gut microbiome towards novel bacterial diversity and tailored functional studies.</title>
        <authorList>
            <person name="Wylensek D."/>
            <person name="Hitch T.C.A."/>
            <person name="Clavel T."/>
        </authorList>
    </citation>
    <scope>NUCLEOTIDE SEQUENCE [LARGE SCALE GENOMIC DNA]</scope>
    <source>
        <strain evidence="5 6">BBE-744-WT-12</strain>
    </source>
</reference>
<protein>
    <submittedName>
        <fullName evidence="5">Hsp20/alpha crystallin family protein</fullName>
    </submittedName>
</protein>
<dbReference type="InterPro" id="IPR008978">
    <property type="entry name" value="HSP20-like_chaperone"/>
</dbReference>
<sequence>MNIMTRWNGNDGLLPATLGGLNELFRSVFDQVADFGPEWMSDRIGGRMLDVEVGEKEVKVTLPLPGCRGDEIEVEMLGDVLTVRAERSEERGDGGEEKHYLRRERSTMSYEESVKLPVKVLGQKASATYDDGVLTVVLPREEEAVDKAHVVKVQ</sequence>
<comment type="caution">
    <text evidence="5">The sequence shown here is derived from an EMBL/GenBank/DDBJ whole genome shotgun (WGS) entry which is preliminary data.</text>
</comment>
<evidence type="ECO:0000313" key="6">
    <source>
        <dbReference type="Proteomes" id="UP000435649"/>
    </source>
</evidence>
<evidence type="ECO:0000259" key="4">
    <source>
        <dbReference type="PROSITE" id="PS01031"/>
    </source>
</evidence>
<keyword evidence="6" id="KW-1185">Reference proteome</keyword>
<dbReference type="EMBL" id="VUNS01000026">
    <property type="protein sequence ID" value="MST98963.1"/>
    <property type="molecule type" value="Genomic_DNA"/>
</dbReference>
<organism evidence="5 6">
    <name type="scientific">Victivallis lenta</name>
    <dbReference type="NCBI Taxonomy" id="2606640"/>
    <lineage>
        <taxon>Bacteria</taxon>
        <taxon>Pseudomonadati</taxon>
        <taxon>Lentisphaerota</taxon>
        <taxon>Lentisphaeria</taxon>
        <taxon>Victivallales</taxon>
        <taxon>Victivallaceae</taxon>
        <taxon>Victivallis</taxon>
    </lineage>
</organism>
<gene>
    <name evidence="5" type="ORF">FYJ85_18160</name>
</gene>
<dbReference type="PROSITE" id="PS01031">
    <property type="entry name" value="SHSP"/>
    <property type="match status" value="1"/>
</dbReference>
<evidence type="ECO:0000256" key="2">
    <source>
        <dbReference type="RuleBase" id="RU003616"/>
    </source>
</evidence>